<dbReference type="Proteomes" id="UP000250299">
    <property type="component" value="Chromosome"/>
</dbReference>
<gene>
    <name evidence="5" type="ORF">DKY63_20600</name>
</gene>
<sequence>MADSTNEATQGKRSRNAKRSQQTILLAARSVFAEQGLEGARLEDIAERAGVDKRLIYYYYASKEELFLCVLEEGYLELRQAERELDLESLKPMDAIRRLIEFSWRYYNEHPDFMALVNNENLHRARYLATSARLPEIRSSLVDSLGRILEQGRVDGVFRGGVDPVQLYFTLVGLTYFYLANQHTLSTIHGRDLVTPKALNERLSHVTEVILGFLVR</sequence>
<keyword evidence="1 2" id="KW-0238">DNA-binding</keyword>
<dbReference type="Gene3D" id="1.10.357.10">
    <property type="entry name" value="Tetracycline Repressor, domain 2"/>
    <property type="match status" value="1"/>
</dbReference>
<proteinExistence type="predicted"/>
<dbReference type="InterPro" id="IPR001647">
    <property type="entry name" value="HTH_TetR"/>
</dbReference>
<feature type="compositionally biased region" description="Polar residues" evidence="3">
    <location>
        <begin position="1"/>
        <end position="11"/>
    </location>
</feature>
<dbReference type="Pfam" id="PF17938">
    <property type="entry name" value="TetR_C_29"/>
    <property type="match status" value="1"/>
</dbReference>
<feature type="region of interest" description="Disordered" evidence="3">
    <location>
        <begin position="1"/>
        <end position="20"/>
    </location>
</feature>
<dbReference type="PRINTS" id="PR00455">
    <property type="entry name" value="HTHTETR"/>
</dbReference>
<dbReference type="SUPFAM" id="SSF46689">
    <property type="entry name" value="Homeodomain-like"/>
    <property type="match status" value="1"/>
</dbReference>
<feature type="domain" description="HTH tetR-type" evidence="4">
    <location>
        <begin position="18"/>
        <end position="78"/>
    </location>
</feature>
<evidence type="ECO:0000256" key="3">
    <source>
        <dbReference type="SAM" id="MobiDB-lite"/>
    </source>
</evidence>
<dbReference type="InterPro" id="IPR050109">
    <property type="entry name" value="HTH-type_TetR-like_transc_reg"/>
</dbReference>
<dbReference type="InterPro" id="IPR009057">
    <property type="entry name" value="Homeodomain-like_sf"/>
</dbReference>
<name>A0A2Z4RM13_PSEPU</name>
<evidence type="ECO:0000256" key="2">
    <source>
        <dbReference type="PROSITE-ProRule" id="PRU00335"/>
    </source>
</evidence>
<evidence type="ECO:0000256" key="1">
    <source>
        <dbReference type="ARBA" id="ARBA00023125"/>
    </source>
</evidence>
<protein>
    <submittedName>
        <fullName evidence="5">TetR family transcriptional regulator</fullName>
    </submittedName>
</protein>
<dbReference type="PANTHER" id="PTHR30328">
    <property type="entry name" value="TRANSCRIPTIONAL REPRESSOR"/>
    <property type="match status" value="1"/>
</dbReference>
<dbReference type="PROSITE" id="PS50977">
    <property type="entry name" value="HTH_TETR_2"/>
    <property type="match status" value="1"/>
</dbReference>
<evidence type="ECO:0000259" key="4">
    <source>
        <dbReference type="PROSITE" id="PS50977"/>
    </source>
</evidence>
<dbReference type="PANTHER" id="PTHR30328:SF54">
    <property type="entry name" value="HTH-TYPE TRANSCRIPTIONAL REPRESSOR SCO4008"/>
    <property type="match status" value="1"/>
</dbReference>
<dbReference type="SUPFAM" id="SSF48498">
    <property type="entry name" value="Tetracyclin repressor-like, C-terminal domain"/>
    <property type="match status" value="1"/>
</dbReference>
<organism evidence="5 6">
    <name type="scientific">Pseudomonas putida</name>
    <name type="common">Arthrobacter siderocapsulatus</name>
    <dbReference type="NCBI Taxonomy" id="303"/>
    <lineage>
        <taxon>Bacteria</taxon>
        <taxon>Pseudomonadati</taxon>
        <taxon>Pseudomonadota</taxon>
        <taxon>Gammaproteobacteria</taxon>
        <taxon>Pseudomonadales</taxon>
        <taxon>Pseudomonadaceae</taxon>
        <taxon>Pseudomonas</taxon>
    </lineage>
</organism>
<accession>A0A2Z4RM13</accession>
<reference evidence="5 6" key="1">
    <citation type="submission" date="2018-05" db="EMBL/GenBank/DDBJ databases">
        <title>Whole genome sequence of Pseudomonas putida JBC17.</title>
        <authorList>
            <person name="Lee Y.H."/>
            <person name="David K."/>
        </authorList>
    </citation>
    <scope>NUCLEOTIDE SEQUENCE [LARGE SCALE GENOMIC DNA]</scope>
    <source>
        <strain evidence="5 6">JBC17</strain>
    </source>
</reference>
<dbReference type="InterPro" id="IPR041474">
    <property type="entry name" value="NicS_C"/>
</dbReference>
<dbReference type="Pfam" id="PF00440">
    <property type="entry name" value="TetR_N"/>
    <property type="match status" value="1"/>
</dbReference>
<dbReference type="OrthoDB" id="2356263at2"/>
<feature type="DNA-binding region" description="H-T-H motif" evidence="2">
    <location>
        <begin position="41"/>
        <end position="60"/>
    </location>
</feature>
<evidence type="ECO:0000313" key="6">
    <source>
        <dbReference type="Proteomes" id="UP000250299"/>
    </source>
</evidence>
<dbReference type="EMBL" id="CP029693">
    <property type="protein sequence ID" value="AWY42172.1"/>
    <property type="molecule type" value="Genomic_DNA"/>
</dbReference>
<dbReference type="RefSeq" id="WP_110965765.1">
    <property type="nucleotide sequence ID" value="NZ_CP029693.1"/>
</dbReference>
<evidence type="ECO:0000313" key="5">
    <source>
        <dbReference type="EMBL" id="AWY42172.1"/>
    </source>
</evidence>
<dbReference type="GO" id="GO:0003677">
    <property type="term" value="F:DNA binding"/>
    <property type="evidence" value="ECO:0007669"/>
    <property type="project" value="UniProtKB-UniRule"/>
</dbReference>
<dbReference type="InterPro" id="IPR036271">
    <property type="entry name" value="Tet_transcr_reg_TetR-rel_C_sf"/>
</dbReference>
<dbReference type="AlphaFoldDB" id="A0A2Z4RM13"/>